<dbReference type="PANTHER" id="PTHR30570:SF1">
    <property type="entry name" value="PHOSPHATE-BINDING PROTEIN PSTS"/>
    <property type="match status" value="1"/>
</dbReference>
<evidence type="ECO:0000259" key="2">
    <source>
        <dbReference type="Pfam" id="PF12849"/>
    </source>
</evidence>
<dbReference type="InterPro" id="IPR024370">
    <property type="entry name" value="PBP_domain"/>
</dbReference>
<name>A0A364XYI6_9BACT</name>
<comment type="caution">
    <text evidence="3">The sequence shown here is derived from an EMBL/GenBank/DDBJ whole genome shotgun (WGS) entry which is preliminary data.</text>
</comment>
<sequence>MASSEDTEPFGNFLQKTMNKYWFLAALIVSLSAGCGSREQQNNKRTSKPTSGYIKIAADEALKPIVEAEVNAFTGLYPSAKIDVFYVSEQTAIDTLLKDSVTAIFISRNLLADEKQILTSRSSKAKEEKIAIGGIALIVNPSNPDTLLTLDHLKDILSGKVNNWNQLSKKRAALPLKVVFDQPKSGMIKFLNDSLMPLTKLPPNCFAVDSNAAVVDYVSRNPEAIGLIDISWISDEDDETVNVFRNSIKVVGLATQEGEDFSKPFQAYISMGRYPLKRNVFMTVTESYTGLATGFSRFVASDKGQRIILKSGLVPATMPVRIVETNRGGF</sequence>
<dbReference type="Proteomes" id="UP000251889">
    <property type="component" value="Unassembled WGS sequence"/>
</dbReference>
<reference evidence="3 4" key="1">
    <citation type="submission" date="2018-06" db="EMBL/GenBank/DDBJ databases">
        <title>Chryseolinea flavus sp. nov., a member of the phylum Bacteroidetes isolated from soil.</title>
        <authorList>
            <person name="Li Y."/>
            <person name="Wang J."/>
        </authorList>
    </citation>
    <scope>NUCLEOTIDE SEQUENCE [LARGE SCALE GENOMIC DNA]</scope>
    <source>
        <strain evidence="3 4">SDU1-6</strain>
    </source>
</reference>
<dbReference type="OrthoDB" id="1450880at2"/>
<organism evidence="3 4">
    <name type="scientific">Pseudochryseolinea flava</name>
    <dbReference type="NCBI Taxonomy" id="2059302"/>
    <lineage>
        <taxon>Bacteria</taxon>
        <taxon>Pseudomonadati</taxon>
        <taxon>Bacteroidota</taxon>
        <taxon>Cytophagia</taxon>
        <taxon>Cytophagales</taxon>
        <taxon>Fulvivirgaceae</taxon>
        <taxon>Pseudochryseolinea</taxon>
    </lineage>
</organism>
<dbReference type="Pfam" id="PF12849">
    <property type="entry name" value="PBP_like_2"/>
    <property type="match status" value="1"/>
</dbReference>
<dbReference type="SUPFAM" id="SSF53850">
    <property type="entry name" value="Periplasmic binding protein-like II"/>
    <property type="match status" value="1"/>
</dbReference>
<dbReference type="Gene3D" id="3.40.190.10">
    <property type="entry name" value="Periplasmic binding protein-like II"/>
    <property type="match status" value="2"/>
</dbReference>
<keyword evidence="4" id="KW-1185">Reference proteome</keyword>
<feature type="domain" description="PBP" evidence="2">
    <location>
        <begin position="45"/>
        <end position="303"/>
    </location>
</feature>
<dbReference type="PANTHER" id="PTHR30570">
    <property type="entry name" value="PERIPLASMIC PHOSPHATE BINDING COMPONENT OF PHOSPHATE ABC TRANSPORTER"/>
    <property type="match status" value="1"/>
</dbReference>
<evidence type="ECO:0000256" key="1">
    <source>
        <dbReference type="ARBA" id="ARBA00022729"/>
    </source>
</evidence>
<evidence type="ECO:0000313" key="3">
    <source>
        <dbReference type="EMBL" id="RAV99055.1"/>
    </source>
</evidence>
<keyword evidence="1" id="KW-0732">Signal</keyword>
<protein>
    <submittedName>
        <fullName evidence="3">Phosphate ABC transporter substrate-binding protein, PhoT family</fullName>
    </submittedName>
</protein>
<dbReference type="EMBL" id="QMFY01000013">
    <property type="protein sequence ID" value="RAV99055.1"/>
    <property type="molecule type" value="Genomic_DNA"/>
</dbReference>
<dbReference type="InterPro" id="IPR050811">
    <property type="entry name" value="Phosphate_ABC_transporter"/>
</dbReference>
<accession>A0A364XYI6</accession>
<evidence type="ECO:0000313" key="4">
    <source>
        <dbReference type="Proteomes" id="UP000251889"/>
    </source>
</evidence>
<dbReference type="AlphaFoldDB" id="A0A364XYI6"/>
<proteinExistence type="predicted"/>
<gene>
    <name evidence="3" type="ORF">DQQ10_20895</name>
</gene>